<evidence type="ECO:0000313" key="3">
    <source>
        <dbReference type="Proteomes" id="UP000182544"/>
    </source>
</evidence>
<name>A0A1K2IU05_9FLAO</name>
<feature type="transmembrane region" description="Helical" evidence="1">
    <location>
        <begin position="40"/>
        <end position="59"/>
    </location>
</feature>
<organism evidence="2 3">
    <name type="scientific">Flaviramulus basaltis</name>
    <dbReference type="NCBI Taxonomy" id="369401"/>
    <lineage>
        <taxon>Bacteria</taxon>
        <taxon>Pseudomonadati</taxon>
        <taxon>Bacteroidota</taxon>
        <taxon>Flavobacteriia</taxon>
        <taxon>Flavobacteriales</taxon>
        <taxon>Flavobacteriaceae</taxon>
        <taxon>Flaviramulus</taxon>
    </lineage>
</organism>
<keyword evidence="1" id="KW-0472">Membrane</keyword>
<keyword evidence="1" id="KW-0812">Transmembrane</keyword>
<evidence type="ECO:0000256" key="1">
    <source>
        <dbReference type="SAM" id="Phobius"/>
    </source>
</evidence>
<dbReference type="Proteomes" id="UP000182544">
    <property type="component" value="Unassembled WGS sequence"/>
</dbReference>
<evidence type="ECO:0000313" key="2">
    <source>
        <dbReference type="EMBL" id="SFZ95219.1"/>
    </source>
</evidence>
<protein>
    <submittedName>
        <fullName evidence="2">Uncharacterized protein</fullName>
    </submittedName>
</protein>
<keyword evidence="3" id="KW-1185">Reference proteome</keyword>
<gene>
    <name evidence="2" type="ORF">SAMN05428642_1172</name>
</gene>
<dbReference type="AlphaFoldDB" id="A0A1K2IU05"/>
<feature type="transmembrane region" description="Helical" evidence="1">
    <location>
        <begin position="14"/>
        <end position="33"/>
    </location>
</feature>
<keyword evidence="1" id="KW-1133">Transmembrane helix</keyword>
<reference evidence="2 3" key="1">
    <citation type="submission" date="2016-10" db="EMBL/GenBank/DDBJ databases">
        <authorList>
            <person name="de Groot N.N."/>
        </authorList>
    </citation>
    <scope>NUCLEOTIDE SEQUENCE [LARGE SCALE GENOMIC DNA]</scope>
    <source>
        <strain evidence="2 3">DSM 18180</strain>
    </source>
</reference>
<accession>A0A1K2IU05</accession>
<sequence length="148" mass="17610">MIYKSELNFVYSNIYKITFLNLVLIIGFIFWHSKKLGHRILLTLITIGIGLLIVFFEFVRDFSQTERIHKSWEIDNYEIIIANQEYFAGPGSKAYLKLRKKYALGLFYKDLDEIDNDLTFFKLGKENCIVEFLKTKTEFDLCEKRKLK</sequence>
<proteinExistence type="predicted"/>
<dbReference type="EMBL" id="FPKV01000017">
    <property type="protein sequence ID" value="SFZ95219.1"/>
    <property type="molecule type" value="Genomic_DNA"/>
</dbReference>